<feature type="coiled-coil region" evidence="1">
    <location>
        <begin position="256"/>
        <end position="301"/>
    </location>
</feature>
<dbReference type="AlphaFoldDB" id="A0A397SAX2"/>
<sequence>MPDIIPRVPVPKHDLNMKQLYTRIFLAAIMVIMSLVVDENTRCVIMNQLGPLFDGTWKPITPLPPPSSKPLSQFTNFTTDLFNDFNSAEIPAPSEMTQHVILCNRVANVLEKSKAHPDTGKTAAIKLRTLSDLLYKAGDSLREMFVESNSVYRTFDIEVKAMIEKIQAVANFVWHDSKYFKTRISKLEITLGKFARIVEEAKKAVMEAQSWREEVESSLLDFQIESEDDKVDVDKTKEMSITNQNIEVVKDMLSHLTEMANGLQELRGKLKDYEIRMNKVNEKLDTAFQVTREDLENLEAAVKSWKEYHQKFLLKENPRIIIHQSLL</sequence>
<keyword evidence="4" id="KW-1185">Reference proteome</keyword>
<evidence type="ECO:0000313" key="3">
    <source>
        <dbReference type="EMBL" id="RIA83460.1"/>
    </source>
</evidence>
<gene>
    <name evidence="3" type="ORF">C1645_809206</name>
</gene>
<protein>
    <submittedName>
        <fullName evidence="3">Uncharacterized protein</fullName>
    </submittedName>
</protein>
<dbReference type="EMBL" id="QKYT01000570">
    <property type="protein sequence ID" value="RIA83460.1"/>
    <property type="molecule type" value="Genomic_DNA"/>
</dbReference>
<keyword evidence="1" id="KW-0175">Coiled coil</keyword>
<feature type="transmembrane region" description="Helical" evidence="2">
    <location>
        <begin position="20"/>
        <end position="37"/>
    </location>
</feature>
<evidence type="ECO:0000256" key="1">
    <source>
        <dbReference type="SAM" id="Coils"/>
    </source>
</evidence>
<proteinExistence type="predicted"/>
<evidence type="ECO:0000313" key="4">
    <source>
        <dbReference type="Proteomes" id="UP000265703"/>
    </source>
</evidence>
<comment type="caution">
    <text evidence="3">The sequence shown here is derived from an EMBL/GenBank/DDBJ whole genome shotgun (WGS) entry which is preliminary data.</text>
</comment>
<keyword evidence="2" id="KW-1133">Transmembrane helix</keyword>
<keyword evidence="2" id="KW-0812">Transmembrane</keyword>
<accession>A0A397SAX2</accession>
<dbReference type="OrthoDB" id="2362049at2759"/>
<dbReference type="Proteomes" id="UP000265703">
    <property type="component" value="Unassembled WGS sequence"/>
</dbReference>
<organism evidence="3 4">
    <name type="scientific">Glomus cerebriforme</name>
    <dbReference type="NCBI Taxonomy" id="658196"/>
    <lineage>
        <taxon>Eukaryota</taxon>
        <taxon>Fungi</taxon>
        <taxon>Fungi incertae sedis</taxon>
        <taxon>Mucoromycota</taxon>
        <taxon>Glomeromycotina</taxon>
        <taxon>Glomeromycetes</taxon>
        <taxon>Glomerales</taxon>
        <taxon>Glomeraceae</taxon>
        <taxon>Glomus</taxon>
    </lineage>
</organism>
<reference evidence="3 4" key="1">
    <citation type="submission" date="2018-06" db="EMBL/GenBank/DDBJ databases">
        <title>Comparative genomics reveals the genomic features of Rhizophagus irregularis, R. cerebriforme, R. diaphanum and Gigaspora rosea, and their symbiotic lifestyle signature.</title>
        <authorList>
            <person name="Morin E."/>
            <person name="San Clemente H."/>
            <person name="Chen E.C.H."/>
            <person name="De La Providencia I."/>
            <person name="Hainaut M."/>
            <person name="Kuo A."/>
            <person name="Kohler A."/>
            <person name="Murat C."/>
            <person name="Tang N."/>
            <person name="Roy S."/>
            <person name="Loubradou J."/>
            <person name="Henrissat B."/>
            <person name="Grigoriev I.V."/>
            <person name="Corradi N."/>
            <person name="Roux C."/>
            <person name="Martin F.M."/>
        </authorList>
    </citation>
    <scope>NUCLEOTIDE SEQUENCE [LARGE SCALE GENOMIC DNA]</scope>
    <source>
        <strain evidence="3 4">DAOM 227022</strain>
    </source>
</reference>
<evidence type="ECO:0000256" key="2">
    <source>
        <dbReference type="SAM" id="Phobius"/>
    </source>
</evidence>
<name>A0A397SAX2_9GLOM</name>
<keyword evidence="2" id="KW-0472">Membrane</keyword>